<evidence type="ECO:0000256" key="1">
    <source>
        <dbReference type="SAM" id="MobiDB-lite"/>
    </source>
</evidence>
<sequence>MISHALSESDISKVGERSNKRPRTEDSPISDFALFTREIREMLSGWKAEQDASFKKLINEVSDLKAKLLASEKINAEITKSMDFMNSNFEEMRSQFQKSEAEKNLEICQLKEDLANVKFEFNLQQQRERLDNIEITGIPEKSNENLSEYLVSLAKTVGVELTSDDIIHINRVQPRTNTSGRPKTIIAKLKLRNIKDAIISGARKNRGLTSVDLRYQEIRSVSILMST</sequence>
<feature type="compositionally biased region" description="Basic and acidic residues" evidence="1">
    <location>
        <begin position="10"/>
        <end position="26"/>
    </location>
</feature>
<dbReference type="EMBL" id="CAJHNJ030000372">
    <property type="protein sequence ID" value="CAG9137636.1"/>
    <property type="molecule type" value="Genomic_DNA"/>
</dbReference>
<keyword evidence="3" id="KW-1185">Reference proteome</keyword>
<organism evidence="2 3">
    <name type="scientific">Plutella xylostella</name>
    <name type="common">Diamondback moth</name>
    <name type="synonym">Plutella maculipennis</name>
    <dbReference type="NCBI Taxonomy" id="51655"/>
    <lineage>
        <taxon>Eukaryota</taxon>
        <taxon>Metazoa</taxon>
        <taxon>Ecdysozoa</taxon>
        <taxon>Arthropoda</taxon>
        <taxon>Hexapoda</taxon>
        <taxon>Insecta</taxon>
        <taxon>Pterygota</taxon>
        <taxon>Neoptera</taxon>
        <taxon>Endopterygota</taxon>
        <taxon>Lepidoptera</taxon>
        <taxon>Glossata</taxon>
        <taxon>Ditrysia</taxon>
        <taxon>Yponomeutoidea</taxon>
        <taxon>Plutellidae</taxon>
        <taxon>Plutella</taxon>
    </lineage>
</organism>
<dbReference type="Gene3D" id="3.30.70.1820">
    <property type="entry name" value="L1 transposable element, RRM domain"/>
    <property type="match status" value="1"/>
</dbReference>
<reference evidence="2" key="1">
    <citation type="submission" date="2020-11" db="EMBL/GenBank/DDBJ databases">
        <authorList>
            <person name="Whiteford S."/>
        </authorList>
    </citation>
    <scope>NUCLEOTIDE SEQUENCE</scope>
</reference>
<protein>
    <submittedName>
        <fullName evidence="2">(diamondback moth) hypothetical protein</fullName>
    </submittedName>
</protein>
<comment type="caution">
    <text evidence="2">The sequence shown here is derived from an EMBL/GenBank/DDBJ whole genome shotgun (WGS) entry which is preliminary data.</text>
</comment>
<name>A0A8S4GAD0_PLUXY</name>
<evidence type="ECO:0000313" key="2">
    <source>
        <dbReference type="EMBL" id="CAG9137636.1"/>
    </source>
</evidence>
<dbReference type="AlphaFoldDB" id="A0A8S4GAD0"/>
<gene>
    <name evidence="2" type="ORF">PLXY2_LOCUS15891</name>
</gene>
<accession>A0A8S4GAD0</accession>
<dbReference type="Proteomes" id="UP000653454">
    <property type="component" value="Unassembled WGS sequence"/>
</dbReference>
<evidence type="ECO:0000313" key="3">
    <source>
        <dbReference type="Proteomes" id="UP000653454"/>
    </source>
</evidence>
<proteinExistence type="predicted"/>
<feature type="region of interest" description="Disordered" evidence="1">
    <location>
        <begin position="1"/>
        <end position="27"/>
    </location>
</feature>